<evidence type="ECO:0000259" key="2">
    <source>
        <dbReference type="Pfam" id="PF02771"/>
    </source>
</evidence>
<dbReference type="Gene3D" id="2.40.110.10">
    <property type="entry name" value="Butyryl-CoA Dehydrogenase, subunit A, domain 2"/>
    <property type="match status" value="1"/>
</dbReference>
<reference evidence="3" key="1">
    <citation type="journal article" date="2015" name="Proc. Natl. Acad. Sci. U.S.A.">
        <title>Networks of energetic and metabolic interactions define dynamics in microbial communities.</title>
        <authorList>
            <person name="Embree M."/>
            <person name="Liu J.K."/>
            <person name="Al-Bassam M.M."/>
            <person name="Zengler K."/>
        </authorList>
    </citation>
    <scope>NUCLEOTIDE SEQUENCE</scope>
</reference>
<dbReference type="InterPro" id="IPR009100">
    <property type="entry name" value="AcylCoA_DH/oxidase_NM_dom_sf"/>
</dbReference>
<dbReference type="GO" id="GO:0016937">
    <property type="term" value="F:short-chain fatty acyl-CoA dehydrogenase activity"/>
    <property type="evidence" value="ECO:0007669"/>
    <property type="project" value="UniProtKB-EC"/>
</dbReference>
<dbReference type="Pfam" id="PF02771">
    <property type="entry name" value="Acyl-CoA_dh_N"/>
    <property type="match status" value="1"/>
</dbReference>
<feature type="domain" description="Acyl-CoA oxidase/dehydrogenase middle" evidence="1">
    <location>
        <begin position="120"/>
        <end position="198"/>
    </location>
</feature>
<dbReference type="InterPro" id="IPR046373">
    <property type="entry name" value="Acyl-CoA_Oxase/DH_mid-dom_sf"/>
</dbReference>
<dbReference type="PANTHER" id="PTHR43884:SF12">
    <property type="entry name" value="ISOVALERYL-COA DEHYDROGENASE, MITOCHONDRIAL-RELATED"/>
    <property type="match status" value="1"/>
</dbReference>
<sequence length="374" mass="40998">MNTIASEKSYSWISRFAIEHVASRSDLQTIQKFPHDIWQKMSEAGFFKIGISPKYGGNGGGFRQLTEAGEVFVRSGYNMGLALSWLYQQIIATRVISAFGNEKQLKQYLPLMAQGKLIVSFAVSEPKHGAHPKLLTSSAVPEGIYYKINADKIYLTNAPIADLFIIIAMTGIEKEQKKFSAFLVSTDNSGVIVKPQMKFDFLKPAPHGGIKMQDCLVPASALLGDKDTAYTNIVVPFSDAESVVLMGAVTGGMGAELMDLIMESDRRNIHKDKALQSEVGALDSLLETMRAIARDAAQKLDEQDSAAVPLIVTFKELVAGFQARISAAVAKWEIKTRERYNVLQADINVLGALQEKTLQAKQAKLGDELLHGAR</sequence>
<organism evidence="3">
    <name type="scientific">hydrocarbon metagenome</name>
    <dbReference type="NCBI Taxonomy" id="938273"/>
    <lineage>
        <taxon>unclassified sequences</taxon>
        <taxon>metagenomes</taxon>
        <taxon>ecological metagenomes</taxon>
    </lineage>
</organism>
<dbReference type="EC" id="1.3.8.1" evidence="3"/>
<dbReference type="AlphaFoldDB" id="A0A0W8FQZ5"/>
<protein>
    <submittedName>
        <fullName evidence="3">Butyryl-coa dehydrogenase</fullName>
        <ecNumber evidence="3">1.3.8.1</ecNumber>
    </submittedName>
</protein>
<dbReference type="GO" id="GO:0050660">
    <property type="term" value="F:flavin adenine dinucleotide binding"/>
    <property type="evidence" value="ECO:0007669"/>
    <property type="project" value="InterPro"/>
</dbReference>
<evidence type="ECO:0000313" key="3">
    <source>
        <dbReference type="EMBL" id="KUG23270.1"/>
    </source>
</evidence>
<name>A0A0W8FQZ5_9ZZZZ</name>
<evidence type="ECO:0000259" key="1">
    <source>
        <dbReference type="Pfam" id="PF02770"/>
    </source>
</evidence>
<keyword evidence="3" id="KW-0560">Oxidoreductase</keyword>
<accession>A0A0W8FQZ5</accession>
<dbReference type="SUPFAM" id="SSF56645">
    <property type="entry name" value="Acyl-CoA dehydrogenase NM domain-like"/>
    <property type="match status" value="1"/>
</dbReference>
<feature type="domain" description="Acyl-CoA dehydrogenase/oxidase N-terminal" evidence="2">
    <location>
        <begin position="14"/>
        <end position="116"/>
    </location>
</feature>
<proteinExistence type="predicted"/>
<dbReference type="Pfam" id="PF02770">
    <property type="entry name" value="Acyl-CoA_dh_M"/>
    <property type="match status" value="1"/>
</dbReference>
<dbReference type="PANTHER" id="PTHR43884">
    <property type="entry name" value="ACYL-COA DEHYDROGENASE"/>
    <property type="match status" value="1"/>
</dbReference>
<dbReference type="InterPro" id="IPR037069">
    <property type="entry name" value="AcylCoA_DH/ox_N_sf"/>
</dbReference>
<dbReference type="Gene3D" id="1.10.540.10">
    <property type="entry name" value="Acyl-CoA dehydrogenase/oxidase, N-terminal domain"/>
    <property type="match status" value="1"/>
</dbReference>
<dbReference type="Gene3D" id="1.20.140.10">
    <property type="entry name" value="Butyryl-CoA Dehydrogenase, subunit A, domain 3"/>
    <property type="match status" value="1"/>
</dbReference>
<dbReference type="CDD" id="cd00567">
    <property type="entry name" value="ACAD"/>
    <property type="match status" value="1"/>
</dbReference>
<comment type="caution">
    <text evidence="3">The sequence shown here is derived from an EMBL/GenBank/DDBJ whole genome shotgun (WGS) entry which is preliminary data.</text>
</comment>
<dbReference type="InterPro" id="IPR006091">
    <property type="entry name" value="Acyl-CoA_Oxase/DH_mid-dom"/>
</dbReference>
<dbReference type="InterPro" id="IPR013786">
    <property type="entry name" value="AcylCoA_DH/ox_N"/>
</dbReference>
<dbReference type="EMBL" id="LNQE01000914">
    <property type="protein sequence ID" value="KUG23270.1"/>
    <property type="molecule type" value="Genomic_DNA"/>
</dbReference>
<gene>
    <name evidence="3" type="ORF">ASZ90_006931</name>
</gene>